<dbReference type="Proteomes" id="UP000004095">
    <property type="component" value="Unassembled WGS sequence"/>
</dbReference>
<dbReference type="Pfam" id="PF18766">
    <property type="entry name" value="SWI2_SNF2"/>
    <property type="match status" value="1"/>
</dbReference>
<dbReference type="Pfam" id="PF04313">
    <property type="entry name" value="HSDR_N"/>
    <property type="match status" value="1"/>
</dbReference>
<dbReference type="InterPro" id="IPR051268">
    <property type="entry name" value="Type-I_R_enzyme_R_subunit"/>
</dbReference>
<keyword evidence="13" id="KW-1185">Reference proteome</keyword>
<dbReference type="Pfam" id="PF22679">
    <property type="entry name" value="T1R_D3-like"/>
    <property type="match status" value="1"/>
</dbReference>
<evidence type="ECO:0000256" key="8">
    <source>
        <dbReference type="ARBA" id="ARBA00022840"/>
    </source>
</evidence>
<dbReference type="SUPFAM" id="SSF52540">
    <property type="entry name" value="P-loop containing nucleoside triphosphate hydrolases"/>
    <property type="match status" value="1"/>
</dbReference>
<keyword evidence="5 10" id="KW-0680">Restriction system</keyword>
<keyword evidence="6" id="KW-0255">Endonuclease</keyword>
<keyword evidence="4 10" id="KW-0547">Nucleotide-binding</keyword>
<dbReference type="Pfam" id="PF11867">
    <property type="entry name" value="T1RH-like_C"/>
    <property type="match status" value="1"/>
</dbReference>
<sequence>MSEYTNVERPFLDQLSGLGWQIHRPKTRKGIPKSAKESLRNNFDEVVLAERFKESLDLVNCLPNGKPWLTAKQKDELLQGFIQLEQSSSTLHETNKAIFERVQEGDTVAKNEVTQQKNALVQFVDFDHWQNNLFDAVPQFRVNTPHGVNSCIIPDIVLFVNGLPWVVVECKDQDVADPLSDAFDQLRRYANQRQDDVYNAHTIEGEPRLFYYNLFSVLTHGIEAKVGTISGEMEHYAHWKDIFPEKYKTRPIAQYTPNQHTKDPAVHQEVMISGLLNPEVLIDVWQNYTLFFQPNQQLEVKIICRYQQYRAVGKILERLHQQSSPMERSGTVWHTQGSGKSLTMAFLVRKLRNTVALKDFKVVVVTDRVDLESQLSETLAYTKDQVRKVNNRHDLPTALSGNSSDLTMVMIHKFLEEEQKHAQSLQKAMQQTDDVPQFKQFSTVNDSDRILMMVDEAHRTQGGDMGNNLFLAFPNATKLGFTGTPLLTNRHKQTTQQRFGGFIDVYTLKEAVRDGATTDILYIGKTSKDRVDSTKLHQQFEDEFSQRTPKEKAEIERRYGTITAYLESDDRIKKNARDMVAHYIADVLPNGFKAQVVAPSVIAAARYEAQILAAIKERIAEEKARSHPDLELIKKLEFLDACTVVSIGSHNEQGYVKKAYNKAKKLKAEANFKKDFDYHKPATGIAFLCVCDRLLTGFDAPIEQVMYLDKNLREHELLQAIARVNRTRKGKTHGLVVDYFGVTKNLKEALAIYADDDIDSEEWQEFTDYFRDINKEIPILESRFDRFMQFLVEKGGLPDIEDFVYQRLKDKDLELDITEACVEAAENIAFRAEFDVLLKDFLHSLDTLFNVPQAQEYHIPGKRLGYLANRIRQRYKDPTMDLGWAKAKVRKMIDQHLESLGIDTKVAQVSLLSDEFPKELDRNALTPKAKASEMAHAMRRHIKDNLQDDEVLQADFSKKIEDIMTNHAGKWEEIASELSNLRNEMRKGRQANQDLGLSKEGMFYYDLINVGELHQTNDELSDEQKQQLAAVVRRILEILGEYLDIPNLWNKESKVKELRSDIDDYLDLESGVPEVQQAHKKITAAVIQAAKKRNPR</sequence>
<accession>A1ZTI6</accession>
<keyword evidence="8 10" id="KW-0067">ATP-binding</keyword>
<evidence type="ECO:0000256" key="1">
    <source>
        <dbReference type="ARBA" id="ARBA00000851"/>
    </source>
</evidence>
<dbReference type="PANTHER" id="PTHR30195">
    <property type="entry name" value="TYPE I SITE-SPECIFIC DEOXYRIBONUCLEASE PROTEIN SUBUNIT M AND R"/>
    <property type="match status" value="1"/>
</dbReference>
<dbReference type="eggNOG" id="COG0610">
    <property type="taxonomic scope" value="Bacteria"/>
</dbReference>
<comment type="subunit">
    <text evidence="10">The type I restriction/modification system is composed of three polypeptides R, M and S.</text>
</comment>
<dbReference type="RefSeq" id="WP_002701235.1">
    <property type="nucleotide sequence ID" value="NZ_AAWS01000036.1"/>
</dbReference>
<feature type="domain" description="Helicase ATP-binding" evidence="11">
    <location>
        <begin position="321"/>
        <end position="503"/>
    </location>
</feature>
<evidence type="ECO:0000313" key="12">
    <source>
        <dbReference type="EMBL" id="EAY26247.1"/>
    </source>
</evidence>
<dbReference type="OrthoDB" id="9758243at2"/>
<comment type="catalytic activity">
    <reaction evidence="1 10">
        <text>Endonucleolytic cleavage of DNA to give random double-stranded fragments with terminal 5'-phosphates, ATP is simultaneously hydrolyzed.</text>
        <dbReference type="EC" id="3.1.21.3"/>
    </reaction>
</comment>
<keyword evidence="3" id="KW-0540">Nuclease</keyword>
<comment type="function">
    <text evidence="10">Subunit R is required for both nuclease and ATPase activities, but not for modification.</text>
</comment>
<dbReference type="PROSITE" id="PS51192">
    <property type="entry name" value="HELICASE_ATP_BIND_1"/>
    <property type="match status" value="1"/>
</dbReference>
<evidence type="ECO:0000259" key="11">
    <source>
        <dbReference type="PROSITE" id="PS51192"/>
    </source>
</evidence>
<dbReference type="InterPro" id="IPR004473">
    <property type="entry name" value="Restrct_endonuc_typeI_HsdR"/>
</dbReference>
<dbReference type="PANTHER" id="PTHR30195:SF15">
    <property type="entry name" value="TYPE I RESTRICTION ENZYME HINDI ENDONUCLEASE SUBUNIT"/>
    <property type="match status" value="1"/>
</dbReference>
<dbReference type="CDD" id="cd22332">
    <property type="entry name" value="HsdR_N"/>
    <property type="match status" value="1"/>
</dbReference>
<dbReference type="GO" id="GO:0009307">
    <property type="term" value="P:DNA restriction-modification system"/>
    <property type="evidence" value="ECO:0007669"/>
    <property type="project" value="UniProtKB-KW"/>
</dbReference>
<evidence type="ECO:0000256" key="7">
    <source>
        <dbReference type="ARBA" id="ARBA00022801"/>
    </source>
</evidence>
<proteinExistence type="inferred from homology"/>
<dbReference type="SMART" id="SM00487">
    <property type="entry name" value="DEXDc"/>
    <property type="match status" value="1"/>
</dbReference>
<reference evidence="12 13" key="1">
    <citation type="submission" date="2007-01" db="EMBL/GenBank/DDBJ databases">
        <authorList>
            <person name="Haygood M."/>
            <person name="Podell S."/>
            <person name="Anderson C."/>
            <person name="Hopkinson B."/>
            <person name="Roe K."/>
            <person name="Barbeau K."/>
            <person name="Gaasterland T."/>
            <person name="Ferriera S."/>
            <person name="Johnson J."/>
            <person name="Kravitz S."/>
            <person name="Beeson K."/>
            <person name="Sutton G."/>
            <person name="Rogers Y.-H."/>
            <person name="Friedman R."/>
            <person name="Frazier M."/>
            <person name="Venter J.C."/>
        </authorList>
    </citation>
    <scope>NUCLEOTIDE SEQUENCE [LARGE SCALE GENOMIC DNA]</scope>
    <source>
        <strain evidence="12 13">ATCC 23134</strain>
    </source>
</reference>
<comment type="similarity">
    <text evidence="2 10">Belongs to the HsdR family.</text>
</comment>
<dbReference type="GO" id="GO:0005524">
    <property type="term" value="F:ATP binding"/>
    <property type="evidence" value="ECO:0007669"/>
    <property type="project" value="UniProtKB-KW"/>
</dbReference>
<keyword evidence="9 10" id="KW-0238">DNA-binding</keyword>
<dbReference type="GO" id="GO:0003677">
    <property type="term" value="F:DNA binding"/>
    <property type="evidence" value="ECO:0007669"/>
    <property type="project" value="UniProtKB-KW"/>
</dbReference>
<dbReference type="CDD" id="cd18800">
    <property type="entry name" value="SF2_C_EcoR124I-like"/>
    <property type="match status" value="1"/>
</dbReference>
<dbReference type="Gene3D" id="3.40.50.300">
    <property type="entry name" value="P-loop containing nucleotide triphosphate hydrolases"/>
    <property type="match status" value="2"/>
</dbReference>
<evidence type="ECO:0000256" key="4">
    <source>
        <dbReference type="ARBA" id="ARBA00022741"/>
    </source>
</evidence>
<dbReference type="InterPro" id="IPR007409">
    <property type="entry name" value="Restrct_endonuc_type1_HsdR_N"/>
</dbReference>
<evidence type="ECO:0000256" key="3">
    <source>
        <dbReference type="ARBA" id="ARBA00022722"/>
    </source>
</evidence>
<evidence type="ECO:0000256" key="2">
    <source>
        <dbReference type="ARBA" id="ARBA00008598"/>
    </source>
</evidence>
<protein>
    <recommendedName>
        <fullName evidence="10">Type I restriction enzyme endonuclease subunit</fullName>
        <shortName evidence="10">R protein</shortName>
        <ecNumber evidence="10">3.1.21.3</ecNumber>
    </recommendedName>
</protein>
<dbReference type="AlphaFoldDB" id="A1ZTI6"/>
<comment type="caution">
    <text evidence="12">The sequence shown here is derived from an EMBL/GenBank/DDBJ whole genome shotgun (WGS) entry which is preliminary data.</text>
</comment>
<dbReference type="InterPro" id="IPR021810">
    <property type="entry name" value="T1RH-like_C"/>
</dbReference>
<keyword evidence="7 10" id="KW-0378">Hydrolase</keyword>
<dbReference type="EMBL" id="AAWS01000036">
    <property type="protein sequence ID" value="EAY26247.1"/>
    <property type="molecule type" value="Genomic_DNA"/>
</dbReference>
<dbReference type="InterPro" id="IPR040980">
    <property type="entry name" value="SWI2_SNF2"/>
</dbReference>
<evidence type="ECO:0000256" key="10">
    <source>
        <dbReference type="RuleBase" id="RU364115"/>
    </source>
</evidence>
<dbReference type="Gene3D" id="3.90.1570.50">
    <property type="match status" value="1"/>
</dbReference>
<dbReference type="NCBIfam" id="TIGR00348">
    <property type="entry name" value="hsdR"/>
    <property type="match status" value="1"/>
</dbReference>
<gene>
    <name evidence="12" type="ORF">M23134_01569</name>
</gene>
<organism evidence="12 13">
    <name type="scientific">Microscilla marina ATCC 23134</name>
    <dbReference type="NCBI Taxonomy" id="313606"/>
    <lineage>
        <taxon>Bacteria</taxon>
        <taxon>Pseudomonadati</taxon>
        <taxon>Bacteroidota</taxon>
        <taxon>Cytophagia</taxon>
        <taxon>Cytophagales</taxon>
        <taxon>Microscillaceae</taxon>
        <taxon>Microscilla</taxon>
    </lineage>
</organism>
<dbReference type="InterPro" id="IPR055180">
    <property type="entry name" value="HsdR_RecA-like_helicase_dom_2"/>
</dbReference>
<evidence type="ECO:0000313" key="13">
    <source>
        <dbReference type="Proteomes" id="UP000004095"/>
    </source>
</evidence>
<name>A1ZTI6_MICM2</name>
<evidence type="ECO:0000256" key="9">
    <source>
        <dbReference type="ARBA" id="ARBA00023125"/>
    </source>
</evidence>
<dbReference type="InterPro" id="IPR027417">
    <property type="entry name" value="P-loop_NTPase"/>
</dbReference>
<evidence type="ECO:0000256" key="5">
    <source>
        <dbReference type="ARBA" id="ARBA00022747"/>
    </source>
</evidence>
<evidence type="ECO:0000256" key="6">
    <source>
        <dbReference type="ARBA" id="ARBA00022759"/>
    </source>
</evidence>
<dbReference type="GO" id="GO:0009035">
    <property type="term" value="F:type I site-specific deoxyribonuclease activity"/>
    <property type="evidence" value="ECO:0007669"/>
    <property type="project" value="UniProtKB-EC"/>
</dbReference>
<dbReference type="InterPro" id="IPR014001">
    <property type="entry name" value="Helicase_ATP-bd"/>
</dbReference>
<dbReference type="EC" id="3.1.21.3" evidence="10"/>